<dbReference type="STRING" id="862908.BMS_2552"/>
<keyword evidence="1" id="KW-0812">Transmembrane</keyword>
<dbReference type="Proteomes" id="UP000008963">
    <property type="component" value="Chromosome"/>
</dbReference>
<protein>
    <submittedName>
        <fullName evidence="2">Membrane protein</fullName>
    </submittedName>
</protein>
<feature type="transmembrane region" description="Helical" evidence="1">
    <location>
        <begin position="123"/>
        <end position="149"/>
    </location>
</feature>
<sequence length="267" mass="30551">MEYLVALLPLFLFLRPKSLLRAKGEDYKGVVRLIEGAEVSSPAVEGELYRLAKLLLEVRKLYGAKANESLLLLKKEAFRSMREEKKNKSVLHGAYFQQFIMGILILMMILITRSMFETKSETYFVIIFLQVFGLSFLHISGVLLNRIFIRGGIIRLKNLLIVKTLSASGLSVGRVIKNIDWDSIGQTSNKRYHSWDKLFAKTLSHWQESGDGLVEVLPELEDELSFLRATGQKKFQEFMNAAKFISLLIAGFLSYFVYLFSFVTMLL</sequence>
<gene>
    <name evidence="2" type="ordered locus">BMS_2552</name>
</gene>
<reference evidence="3" key="1">
    <citation type="journal article" date="2013" name="ISME J.">
        <title>A small predatory core genome in the divergent marine Bacteriovorax marinus SJ and the terrestrial Bdellovibrio bacteriovorus.</title>
        <authorList>
            <person name="Crossman L.C."/>
            <person name="Chen H."/>
            <person name="Cerdeno-Tarraga A.M."/>
            <person name="Brooks K."/>
            <person name="Quail M.A."/>
            <person name="Pineiro S.A."/>
            <person name="Hobley L."/>
            <person name="Sockett R.E."/>
            <person name="Bentley S.D."/>
            <person name="Parkhill J."/>
            <person name="Williams H.N."/>
            <person name="Stine O.C."/>
        </authorList>
    </citation>
    <scope>NUCLEOTIDE SEQUENCE [LARGE SCALE GENOMIC DNA]</scope>
    <source>
        <strain evidence="3">ATCC BAA-682 / DSM 15412 / SJ</strain>
    </source>
</reference>
<evidence type="ECO:0000256" key="1">
    <source>
        <dbReference type="SAM" id="Phobius"/>
    </source>
</evidence>
<organism evidence="2 3">
    <name type="scientific">Halobacteriovorax marinus (strain ATCC BAA-682 / DSM 15412 / SJ)</name>
    <name type="common">Bacteriovorax marinus</name>
    <dbReference type="NCBI Taxonomy" id="862908"/>
    <lineage>
        <taxon>Bacteria</taxon>
        <taxon>Pseudomonadati</taxon>
        <taxon>Bdellovibrionota</taxon>
        <taxon>Bacteriovoracia</taxon>
        <taxon>Bacteriovoracales</taxon>
        <taxon>Halobacteriovoraceae</taxon>
        <taxon>Halobacteriovorax</taxon>
    </lineage>
</organism>
<evidence type="ECO:0000313" key="2">
    <source>
        <dbReference type="EMBL" id="CBW27341.1"/>
    </source>
</evidence>
<dbReference type="HOGENOM" id="CLU_1041177_0_0_7"/>
<dbReference type="EMBL" id="FQ312005">
    <property type="protein sequence ID" value="CBW27341.1"/>
    <property type="molecule type" value="Genomic_DNA"/>
</dbReference>
<feature type="transmembrane region" description="Helical" evidence="1">
    <location>
        <begin position="244"/>
        <end position="266"/>
    </location>
</feature>
<dbReference type="KEGG" id="bmx:BMS_2552"/>
<keyword evidence="3" id="KW-1185">Reference proteome</keyword>
<keyword evidence="1" id="KW-1133">Transmembrane helix</keyword>
<name>E1X5Z7_HALMS</name>
<keyword evidence="1" id="KW-0472">Membrane</keyword>
<accession>E1X5Z7</accession>
<evidence type="ECO:0000313" key="3">
    <source>
        <dbReference type="Proteomes" id="UP000008963"/>
    </source>
</evidence>
<proteinExistence type="predicted"/>
<dbReference type="RefSeq" id="WP_014245117.1">
    <property type="nucleotide sequence ID" value="NC_016620.1"/>
</dbReference>
<feature type="transmembrane region" description="Helical" evidence="1">
    <location>
        <begin position="90"/>
        <end position="111"/>
    </location>
</feature>
<dbReference type="AlphaFoldDB" id="E1X5Z7"/>
<dbReference type="PATRIC" id="fig|862908.3.peg.2437"/>